<keyword evidence="3" id="KW-0808">Transferase</keyword>
<dbReference type="SUPFAM" id="SSF56954">
    <property type="entry name" value="Outer membrane efflux proteins (OEP)"/>
    <property type="match status" value="1"/>
</dbReference>
<dbReference type="GO" id="GO:0015562">
    <property type="term" value="F:efflux transmembrane transporter activity"/>
    <property type="evidence" value="ECO:0007669"/>
    <property type="project" value="InterPro"/>
</dbReference>
<dbReference type="RefSeq" id="WP_147160458.1">
    <property type="nucleotide sequence ID" value="NZ_BJYR01000019.1"/>
</dbReference>
<dbReference type="InterPro" id="IPR010131">
    <property type="entry name" value="MdtP/NodT-like"/>
</dbReference>
<reference evidence="3 4" key="1">
    <citation type="submission" date="2019-07" db="EMBL/GenBank/DDBJ databases">
        <title>Whole genome shotgun sequence of Novosphingobium sediminis NBRC 106119.</title>
        <authorList>
            <person name="Hosoyama A."/>
            <person name="Uohara A."/>
            <person name="Ohji S."/>
            <person name="Ichikawa N."/>
        </authorList>
    </citation>
    <scope>NUCLEOTIDE SEQUENCE [LARGE SCALE GENOMIC DNA]</scope>
    <source>
        <strain evidence="3 4">NBRC 106119</strain>
    </source>
</reference>
<gene>
    <name evidence="3" type="ORF">NSE01_29670</name>
</gene>
<keyword evidence="2" id="KW-0449">Lipoprotein</keyword>
<name>A0A512AN43_9SPHN</name>
<dbReference type="PANTHER" id="PTHR30203:SF33">
    <property type="entry name" value="BLR4455 PROTEIN"/>
    <property type="match status" value="1"/>
</dbReference>
<dbReference type="GO" id="GO:0016301">
    <property type="term" value="F:kinase activity"/>
    <property type="evidence" value="ECO:0007669"/>
    <property type="project" value="UniProtKB-KW"/>
</dbReference>
<feature type="chain" id="PRO_5022256751" evidence="2">
    <location>
        <begin position="24"/>
        <end position="482"/>
    </location>
</feature>
<comment type="similarity">
    <text evidence="1 2">Belongs to the outer membrane factor (OMF) (TC 1.B.17) family.</text>
</comment>
<comment type="caution">
    <text evidence="3">The sequence shown here is derived from an EMBL/GenBank/DDBJ whole genome shotgun (WGS) entry which is preliminary data.</text>
</comment>
<keyword evidence="4" id="KW-1185">Reference proteome</keyword>
<evidence type="ECO:0000256" key="2">
    <source>
        <dbReference type="RuleBase" id="RU362097"/>
    </source>
</evidence>
<dbReference type="Proteomes" id="UP000321464">
    <property type="component" value="Unassembled WGS sequence"/>
</dbReference>
<dbReference type="OrthoDB" id="7181739at2"/>
<dbReference type="PROSITE" id="PS51257">
    <property type="entry name" value="PROKAR_LIPOPROTEIN"/>
    <property type="match status" value="1"/>
</dbReference>
<evidence type="ECO:0000313" key="3">
    <source>
        <dbReference type="EMBL" id="GEO01135.1"/>
    </source>
</evidence>
<protein>
    <submittedName>
        <fullName evidence="3">Histidine kinase</fullName>
    </submittedName>
</protein>
<keyword evidence="2" id="KW-0564">Palmitate</keyword>
<dbReference type="EMBL" id="BJYR01000019">
    <property type="protein sequence ID" value="GEO01135.1"/>
    <property type="molecule type" value="Genomic_DNA"/>
</dbReference>
<dbReference type="NCBIfam" id="TIGR01845">
    <property type="entry name" value="outer_NodT"/>
    <property type="match status" value="1"/>
</dbReference>
<keyword evidence="2" id="KW-0812">Transmembrane</keyword>
<keyword evidence="3" id="KW-0418">Kinase</keyword>
<proteinExistence type="inferred from homology"/>
<feature type="signal peptide" evidence="2">
    <location>
        <begin position="1"/>
        <end position="23"/>
    </location>
</feature>
<keyword evidence="2" id="KW-0472">Membrane</keyword>
<accession>A0A512AN43</accession>
<dbReference type="GO" id="GO:0005886">
    <property type="term" value="C:plasma membrane"/>
    <property type="evidence" value="ECO:0007669"/>
    <property type="project" value="UniProtKB-SubCell"/>
</dbReference>
<dbReference type="AlphaFoldDB" id="A0A512AN43"/>
<dbReference type="Gene3D" id="2.20.200.10">
    <property type="entry name" value="Outer membrane efflux proteins (OEP)"/>
    <property type="match status" value="1"/>
</dbReference>
<organism evidence="3 4">
    <name type="scientific">Novosphingobium sediminis</name>
    <dbReference type="NCBI Taxonomy" id="707214"/>
    <lineage>
        <taxon>Bacteria</taxon>
        <taxon>Pseudomonadati</taxon>
        <taxon>Pseudomonadota</taxon>
        <taxon>Alphaproteobacteria</taxon>
        <taxon>Sphingomonadales</taxon>
        <taxon>Sphingomonadaceae</taxon>
        <taxon>Novosphingobium</taxon>
    </lineage>
</organism>
<dbReference type="Pfam" id="PF02321">
    <property type="entry name" value="OEP"/>
    <property type="match status" value="2"/>
</dbReference>
<dbReference type="InterPro" id="IPR003423">
    <property type="entry name" value="OMP_efflux"/>
</dbReference>
<sequence length="482" mass="49162">MMPPMRFALPLAACALTAGCTGIGDPNAVAPLPSVAGASAPTTTAGGGAITAQSFAVGETTPRAWWTRFGCEDLDKLVSEGLAGSNDIAAADAALRAARAQAGAAGAALGPAVDAGYSAQRTRSPNSLQSPLADSTQTLYSLQTAQVTVSYPLDLFGGLRARRQSARAAAKVAAAHLLAARQTLAANLVIAAVSRAALEDQIAATEASIASARQMLELTRQRRALGASGDADVTAQEAALATQEAVLPALQRGELHQRALISALLGRAPGEPLPALPGSTCLALPPQVPVALPAAVVQGRPDVQAAAAAVEGAAADARAAVAARFPSLMLSASAGGTAQTFSSMFTDGNVFWSLLGNVSAPVFHSGALRRQQQAAVALLEESKAQYRTVVLQAFVDVSDAINGLQADARTEDAAVRALAAAEKSYAFTKRQQQLGDVGTYALLQSQAAVQQARLQRSAAWAARLIDTVALYQANGQAEAAQD</sequence>
<dbReference type="Gene3D" id="1.20.1600.10">
    <property type="entry name" value="Outer membrane efflux proteins (OEP)"/>
    <property type="match status" value="1"/>
</dbReference>
<keyword evidence="2" id="KW-1134">Transmembrane beta strand</keyword>
<comment type="subcellular location">
    <subcellularLocation>
        <location evidence="2">Cell membrane</location>
        <topology evidence="2">Lipid-anchor</topology>
    </subcellularLocation>
</comment>
<evidence type="ECO:0000313" key="4">
    <source>
        <dbReference type="Proteomes" id="UP000321464"/>
    </source>
</evidence>
<keyword evidence="2" id="KW-0732">Signal</keyword>
<evidence type="ECO:0000256" key="1">
    <source>
        <dbReference type="ARBA" id="ARBA00007613"/>
    </source>
</evidence>
<dbReference type="PANTHER" id="PTHR30203">
    <property type="entry name" value="OUTER MEMBRANE CATION EFFLUX PROTEIN"/>
    <property type="match status" value="1"/>
</dbReference>